<organism evidence="1 2">
    <name type="scientific">Tanacetum coccineum</name>
    <dbReference type="NCBI Taxonomy" id="301880"/>
    <lineage>
        <taxon>Eukaryota</taxon>
        <taxon>Viridiplantae</taxon>
        <taxon>Streptophyta</taxon>
        <taxon>Embryophyta</taxon>
        <taxon>Tracheophyta</taxon>
        <taxon>Spermatophyta</taxon>
        <taxon>Magnoliopsida</taxon>
        <taxon>eudicotyledons</taxon>
        <taxon>Gunneridae</taxon>
        <taxon>Pentapetalae</taxon>
        <taxon>asterids</taxon>
        <taxon>campanulids</taxon>
        <taxon>Asterales</taxon>
        <taxon>Asteraceae</taxon>
        <taxon>Asteroideae</taxon>
        <taxon>Anthemideae</taxon>
        <taxon>Anthemidinae</taxon>
        <taxon>Tanacetum</taxon>
    </lineage>
</organism>
<dbReference type="EMBL" id="BQNB010013679">
    <property type="protein sequence ID" value="GJT18955.1"/>
    <property type="molecule type" value="Genomic_DNA"/>
</dbReference>
<reference evidence="1" key="1">
    <citation type="journal article" date="2022" name="Int. J. Mol. Sci.">
        <title>Draft Genome of Tanacetum Coccineum: Genomic Comparison of Closely Related Tanacetum-Family Plants.</title>
        <authorList>
            <person name="Yamashiro T."/>
            <person name="Shiraishi A."/>
            <person name="Nakayama K."/>
            <person name="Satake H."/>
        </authorList>
    </citation>
    <scope>NUCLEOTIDE SEQUENCE</scope>
</reference>
<dbReference type="Proteomes" id="UP001151760">
    <property type="component" value="Unassembled WGS sequence"/>
</dbReference>
<sequence>MSRTIMLQFHIVKSTSKYNVMLHRQALQKLSMEVSMIRSLVKFPTRARVAQVKGDYADRDASLATAVKESNIREITANPKIQAVLHMNPPKNLTELQSLNRKLAALSQFLSRASENSYRSSRSWSSVL</sequence>
<name>A0ABQ5BVP4_9ASTR</name>
<protein>
    <submittedName>
        <fullName evidence="1">Uncharacterized protein</fullName>
    </submittedName>
</protein>
<proteinExistence type="predicted"/>
<evidence type="ECO:0000313" key="1">
    <source>
        <dbReference type="EMBL" id="GJT18955.1"/>
    </source>
</evidence>
<comment type="caution">
    <text evidence="1">The sequence shown here is derived from an EMBL/GenBank/DDBJ whole genome shotgun (WGS) entry which is preliminary data.</text>
</comment>
<gene>
    <name evidence="1" type="ORF">Tco_0877661</name>
</gene>
<keyword evidence="2" id="KW-1185">Reference proteome</keyword>
<evidence type="ECO:0000313" key="2">
    <source>
        <dbReference type="Proteomes" id="UP001151760"/>
    </source>
</evidence>
<reference evidence="1" key="2">
    <citation type="submission" date="2022-01" db="EMBL/GenBank/DDBJ databases">
        <authorList>
            <person name="Yamashiro T."/>
            <person name="Shiraishi A."/>
            <person name="Satake H."/>
            <person name="Nakayama K."/>
        </authorList>
    </citation>
    <scope>NUCLEOTIDE SEQUENCE</scope>
</reference>
<accession>A0ABQ5BVP4</accession>